<keyword evidence="1 2" id="KW-0238">DNA-binding</keyword>
<organism evidence="4 5">
    <name type="scientific">Amaricoccus macauensis</name>
    <dbReference type="NCBI Taxonomy" id="57001"/>
    <lineage>
        <taxon>Bacteria</taxon>
        <taxon>Pseudomonadati</taxon>
        <taxon>Pseudomonadota</taxon>
        <taxon>Alphaproteobacteria</taxon>
        <taxon>Rhodobacterales</taxon>
        <taxon>Paracoccaceae</taxon>
        <taxon>Amaricoccus</taxon>
    </lineage>
</organism>
<comment type="caution">
    <text evidence="4">The sequence shown here is derived from an EMBL/GenBank/DDBJ whole genome shotgun (WGS) entry which is preliminary data.</text>
</comment>
<evidence type="ECO:0000313" key="5">
    <source>
        <dbReference type="Proteomes" id="UP000549457"/>
    </source>
</evidence>
<dbReference type="InterPro" id="IPR050109">
    <property type="entry name" value="HTH-type_TetR-like_transc_reg"/>
</dbReference>
<evidence type="ECO:0000259" key="3">
    <source>
        <dbReference type="PROSITE" id="PS50977"/>
    </source>
</evidence>
<keyword evidence="5" id="KW-1185">Reference proteome</keyword>
<dbReference type="Pfam" id="PF00440">
    <property type="entry name" value="TetR_N"/>
    <property type="match status" value="1"/>
</dbReference>
<dbReference type="Gene3D" id="1.10.10.60">
    <property type="entry name" value="Homeodomain-like"/>
    <property type="match status" value="1"/>
</dbReference>
<name>A0A840SP87_9RHOB</name>
<dbReference type="InterPro" id="IPR001647">
    <property type="entry name" value="HTH_TetR"/>
</dbReference>
<accession>A0A840SP87</accession>
<dbReference type="PANTHER" id="PTHR30055">
    <property type="entry name" value="HTH-TYPE TRANSCRIPTIONAL REGULATOR RUTR"/>
    <property type="match status" value="1"/>
</dbReference>
<dbReference type="EMBL" id="JACHFM010000002">
    <property type="protein sequence ID" value="MBB5222198.1"/>
    <property type="molecule type" value="Genomic_DNA"/>
</dbReference>
<dbReference type="PANTHER" id="PTHR30055:SF146">
    <property type="entry name" value="HTH-TYPE TRANSCRIPTIONAL DUAL REGULATOR CECR"/>
    <property type="match status" value="1"/>
</dbReference>
<gene>
    <name evidence="4" type="ORF">HNP73_002134</name>
</gene>
<evidence type="ECO:0000256" key="2">
    <source>
        <dbReference type="PROSITE-ProRule" id="PRU00335"/>
    </source>
</evidence>
<feature type="domain" description="HTH tetR-type" evidence="3">
    <location>
        <begin position="6"/>
        <end position="66"/>
    </location>
</feature>
<dbReference type="InterPro" id="IPR009057">
    <property type="entry name" value="Homeodomain-like_sf"/>
</dbReference>
<sequence>MDEGRVKRHRQIAEAAYGQLAEHGYGGASMLRIARAAKASNETLYRWYGDKDGLFAAMVRDNAEAARALLQEALVRDEAPAETLARVAPVLLSMLLGDRAILLNRAAAADPSGRLGAAISAGGRDVVMPLLEQLMERLGGDVVPGEASGWFLGLLVGDLQVRRIIGELTEPGAEEIAARCHRALGIFNRLLGVGDEDTASSSGV</sequence>
<dbReference type="GO" id="GO:0000976">
    <property type="term" value="F:transcription cis-regulatory region binding"/>
    <property type="evidence" value="ECO:0007669"/>
    <property type="project" value="TreeGrafter"/>
</dbReference>
<dbReference type="PROSITE" id="PS50977">
    <property type="entry name" value="HTH_TETR_2"/>
    <property type="match status" value="1"/>
</dbReference>
<dbReference type="Proteomes" id="UP000549457">
    <property type="component" value="Unassembled WGS sequence"/>
</dbReference>
<protein>
    <submittedName>
        <fullName evidence="4">AcrR family transcriptional regulator</fullName>
    </submittedName>
</protein>
<evidence type="ECO:0000256" key="1">
    <source>
        <dbReference type="ARBA" id="ARBA00023125"/>
    </source>
</evidence>
<dbReference type="RefSeq" id="WP_221288454.1">
    <property type="nucleotide sequence ID" value="NZ_JACHFM010000002.1"/>
</dbReference>
<proteinExistence type="predicted"/>
<feature type="DNA-binding region" description="H-T-H motif" evidence="2">
    <location>
        <begin position="29"/>
        <end position="48"/>
    </location>
</feature>
<dbReference type="Gene3D" id="1.10.357.10">
    <property type="entry name" value="Tetracycline Repressor, domain 2"/>
    <property type="match status" value="1"/>
</dbReference>
<dbReference type="GO" id="GO:0003700">
    <property type="term" value="F:DNA-binding transcription factor activity"/>
    <property type="evidence" value="ECO:0007669"/>
    <property type="project" value="TreeGrafter"/>
</dbReference>
<evidence type="ECO:0000313" key="4">
    <source>
        <dbReference type="EMBL" id="MBB5222198.1"/>
    </source>
</evidence>
<dbReference type="SUPFAM" id="SSF46689">
    <property type="entry name" value="Homeodomain-like"/>
    <property type="match status" value="1"/>
</dbReference>
<dbReference type="AlphaFoldDB" id="A0A840SP87"/>
<reference evidence="4 5" key="1">
    <citation type="submission" date="2020-08" db="EMBL/GenBank/DDBJ databases">
        <title>Genomic Encyclopedia of Type Strains, Phase IV (KMG-IV): sequencing the most valuable type-strain genomes for metagenomic binning, comparative biology and taxonomic classification.</title>
        <authorList>
            <person name="Goeker M."/>
        </authorList>
    </citation>
    <scope>NUCLEOTIDE SEQUENCE [LARGE SCALE GENOMIC DNA]</scope>
    <source>
        <strain evidence="4 5">DSM 101730</strain>
    </source>
</reference>